<dbReference type="SUPFAM" id="SSF48371">
    <property type="entry name" value="ARM repeat"/>
    <property type="match status" value="1"/>
</dbReference>
<dbReference type="SMART" id="SM01302">
    <property type="entry name" value="Raptor_N"/>
    <property type="match status" value="1"/>
</dbReference>
<dbReference type="PRINTS" id="PR01547">
    <property type="entry name" value="YEAST176DUF"/>
</dbReference>
<dbReference type="Proteomes" id="UP001470230">
    <property type="component" value="Unassembled WGS sequence"/>
</dbReference>
<name>A0ABR2H5L7_9EUKA</name>
<reference evidence="4 5" key="1">
    <citation type="submission" date="2024-04" db="EMBL/GenBank/DDBJ databases">
        <title>Tritrichomonas musculus Genome.</title>
        <authorList>
            <person name="Alves-Ferreira E."/>
            <person name="Grigg M."/>
            <person name="Lorenzi H."/>
            <person name="Galac M."/>
        </authorList>
    </citation>
    <scope>NUCLEOTIDE SEQUENCE [LARGE SCALE GENOMIC DNA]</scope>
    <source>
        <strain evidence="4 5">EAF2021</strain>
    </source>
</reference>
<dbReference type="Gene3D" id="1.25.10.10">
    <property type="entry name" value="Leucine-rich Repeat Variant"/>
    <property type="match status" value="1"/>
</dbReference>
<keyword evidence="1" id="KW-0853">WD repeat</keyword>
<comment type="caution">
    <text evidence="4">The sequence shown here is derived from an EMBL/GenBank/DDBJ whole genome shotgun (WGS) entry which is preliminary data.</text>
</comment>
<gene>
    <name evidence="4" type="ORF">M9Y10_027343</name>
</gene>
<dbReference type="EMBL" id="JAPFFF010000042">
    <property type="protein sequence ID" value="KAK8841143.1"/>
    <property type="molecule type" value="Genomic_DNA"/>
</dbReference>
<keyword evidence="2" id="KW-0677">Repeat</keyword>
<evidence type="ECO:0000256" key="1">
    <source>
        <dbReference type="ARBA" id="ARBA00022574"/>
    </source>
</evidence>
<organism evidence="4 5">
    <name type="scientific">Tritrichomonas musculus</name>
    <dbReference type="NCBI Taxonomy" id="1915356"/>
    <lineage>
        <taxon>Eukaryota</taxon>
        <taxon>Metamonada</taxon>
        <taxon>Parabasalia</taxon>
        <taxon>Tritrichomonadida</taxon>
        <taxon>Tritrichomonadidae</taxon>
        <taxon>Tritrichomonas</taxon>
    </lineage>
</organism>
<keyword evidence="5" id="KW-1185">Reference proteome</keyword>
<evidence type="ECO:0000256" key="2">
    <source>
        <dbReference type="ARBA" id="ARBA00022737"/>
    </source>
</evidence>
<evidence type="ECO:0000259" key="3">
    <source>
        <dbReference type="SMART" id="SM01302"/>
    </source>
</evidence>
<feature type="domain" description="Raptor N-terminal CASPase-like" evidence="3">
    <location>
        <begin position="55"/>
        <end position="205"/>
    </location>
</feature>
<protein>
    <recommendedName>
        <fullName evidence="3">Raptor N-terminal CASPase-like domain-containing protein</fullName>
    </recommendedName>
</protein>
<dbReference type="PANTHER" id="PTHR12848">
    <property type="entry name" value="REGULATORY-ASSOCIATED PROTEIN OF MTOR"/>
    <property type="match status" value="1"/>
</dbReference>
<dbReference type="InterPro" id="IPR004083">
    <property type="entry name" value="Raptor"/>
</dbReference>
<dbReference type="InterPro" id="IPR029347">
    <property type="entry name" value="Raptor_N"/>
</dbReference>
<evidence type="ECO:0000313" key="5">
    <source>
        <dbReference type="Proteomes" id="UP001470230"/>
    </source>
</evidence>
<dbReference type="PANTHER" id="PTHR12848:SF16">
    <property type="entry name" value="REGULATORY-ASSOCIATED PROTEIN OF MTOR"/>
    <property type="match status" value="1"/>
</dbReference>
<dbReference type="InterPro" id="IPR016024">
    <property type="entry name" value="ARM-type_fold"/>
</dbReference>
<accession>A0ABR2H5L7</accession>
<dbReference type="InterPro" id="IPR011989">
    <property type="entry name" value="ARM-like"/>
</dbReference>
<dbReference type="Pfam" id="PF14538">
    <property type="entry name" value="Raptor_N"/>
    <property type="match status" value="1"/>
</dbReference>
<evidence type="ECO:0000313" key="4">
    <source>
        <dbReference type="EMBL" id="KAK8841143.1"/>
    </source>
</evidence>
<proteinExistence type="predicted"/>
<sequence>MNQTSPAYTLFEQRTKENSNQNSIIPLFADWLHSTLQIDIPPANYPPDPVILPHPTSTKSGIVVMCIPSLLQPSQFRGISSSIHCWTKSSTESTANPQQEIAKAIIQQYSSCVHNIKIIARVNPSMNDFKASFTNQNMSSDSRILFHYSQYGASGITPQSIVIQSSPDISSSNHCPIENVLNSTATCSLHIIDCDNAGLLLPTYDKFVNTRNNEKLKTDIFAFFSCGALEKLPRSPGLPFDLFTSCITTPARTALLWHSRHYYCFKNGPLRPLPIDFFDQASPQIINEITITLHRLVEAMAFEVFEPELFLKVFHSDSTIAHFAANFYLASRIFSFFNVTPLSYPALPDLRKNQLWHSFDLRLDVALLQLNSTPSINKSPSLTFSAYLEQSLKTLRHLLGVATKDISFPSQLTQLPLALTSSEDLQKEACEVIALYIDKSINAIRQLLYFPIVFPLFQLLPKRIGGESLLFSLSKILCFMPQTREMLNSLSHNVIEELIFPILNENDKPLFALISATLITRYNQQVISSLNNNWKKTVLPLLKKQHQDVKIWALLFLSSFIEHVDDYKVSLVPIFILLNDDSPEVRLVALYTLCCFSGRGLDTNITPSICKLCTDASVAVRLQLLCTITFFEEDKYVEEALQVFSNDPHPDVQNKQKEVVEFLKIKKEESNLNKNLSSPSSSPSVMQNGMKTFIFEWYSSAVLNQISKLLNDPSLFLSEVQPTSVKLTKHESIAVPRAEFKKLQAGPTVLCDSPISTNFSNTNAGEFVFGTRNGEIALLKWGEQKKPLLKQITKSPLSHVQFIANNSFPLILATNSLGYFHAFQFNEKVKDVKPATCFRICNGSCEFECSELDRKIFVVPTIQQIIESSSSSYLSPNVVETGNPSKAMIYDIQKEKMIGNVSSRWGRVRKIHAFSTMRDVIAVCSEKFELYDTRTDTSNSVVTYDKSGVAVFDVGYLDPLLSNSSNNNNSGVFAAPSSLSLSEYFALGHKNSAASLIDIRVQEAVKTFQLASEDSATLSFAAQGEAGAAAIGNAKGLFMVDLFHERKSEITAVSHKFFSKGKKINNVKQCIFHNHKFRLAVLQEPNEIVTFIEES</sequence>